<organism evidence="1">
    <name type="scientific">Vibrio cyclitrophicus</name>
    <dbReference type="NCBI Taxonomy" id="47951"/>
    <lineage>
        <taxon>Bacteria</taxon>
        <taxon>Pseudomonadati</taxon>
        <taxon>Pseudomonadota</taxon>
        <taxon>Gammaproteobacteria</taxon>
        <taxon>Vibrionales</taxon>
        <taxon>Vibrionaceae</taxon>
        <taxon>Vibrio</taxon>
    </lineage>
</organism>
<comment type="caution">
    <text evidence="1">The sequence shown here is derived from an EMBL/GenBank/DDBJ whole genome shotgun (WGS) entry which is preliminary data.</text>
</comment>
<dbReference type="EMBL" id="MDBS01000025">
    <property type="protein sequence ID" value="PMP29737.1"/>
    <property type="molecule type" value="Genomic_DNA"/>
</dbReference>
<protein>
    <submittedName>
        <fullName evidence="1">Uncharacterized protein</fullName>
    </submittedName>
</protein>
<dbReference type="AlphaFoldDB" id="A0A7Z1MJA1"/>
<proteinExistence type="predicted"/>
<sequence length="134" mass="15310">MSTNKKKLAQVVNTHRASLIKLYSLHFEGSATQAIEQITTRAVDRSYVAHRSPPPGEVIKSWVIESRAPQWACRASFDLLIELDWLPNTDIEKAITARFLLLNDYPINESWKVLLGEWLELAKQAQNENSGEYE</sequence>
<reference evidence="1" key="1">
    <citation type="submission" date="2016-07" db="EMBL/GenBank/DDBJ databases">
        <authorList>
            <person name="Kauffman K."/>
            <person name="Arevalo P."/>
            <person name="Polz M.F."/>
        </authorList>
    </citation>
    <scope>NUCLEOTIDE SEQUENCE</scope>
    <source>
        <strain evidence="1">10N.222.46.E12</strain>
    </source>
</reference>
<accession>A0A7Z1MJA1</accession>
<reference evidence="1" key="2">
    <citation type="journal article" date="2018" name="Nature">
        <title>A major lineage of non-tailed dsDNA viruses as unrecognized killers of marine bacteria.</title>
        <authorList>
            <person name="Kauffman K.M."/>
            <person name="Hussain F.A."/>
            <person name="Yang J."/>
            <person name="Arevalo P."/>
            <person name="Brown J.M."/>
            <person name="Chang W.K."/>
            <person name="VanInsberghe D."/>
            <person name="Elsherbini J."/>
            <person name="Sharma R.S."/>
            <person name="Cutler M.B."/>
            <person name="Kelly L."/>
            <person name="Polz M.F."/>
        </authorList>
    </citation>
    <scope>NUCLEOTIDE SEQUENCE</scope>
    <source>
        <strain evidence="1">10N.222.46.E12</strain>
    </source>
</reference>
<name>A0A7Z1MJA1_9VIBR</name>
<gene>
    <name evidence="1" type="ORF">BCS90_16450</name>
</gene>
<evidence type="ECO:0000313" key="1">
    <source>
        <dbReference type="EMBL" id="PMP29737.1"/>
    </source>
</evidence>